<protein>
    <recommendedName>
        <fullName evidence="1">Integrase catalytic domain-containing protein</fullName>
    </recommendedName>
</protein>
<dbReference type="Proteomes" id="UP000178646">
    <property type="component" value="Unassembled WGS sequence"/>
</dbReference>
<evidence type="ECO:0000313" key="2">
    <source>
        <dbReference type="EMBL" id="OHA49291.1"/>
    </source>
</evidence>
<comment type="caution">
    <text evidence="2">The sequence shown here is derived from an EMBL/GenBank/DDBJ whole genome shotgun (WGS) entry which is preliminary data.</text>
</comment>
<dbReference type="InterPro" id="IPR036397">
    <property type="entry name" value="RNaseH_sf"/>
</dbReference>
<dbReference type="InterPro" id="IPR001584">
    <property type="entry name" value="Integrase_cat-core"/>
</dbReference>
<gene>
    <name evidence="2" type="ORF">A2W59_00850</name>
</gene>
<evidence type="ECO:0000313" key="3">
    <source>
        <dbReference type="Proteomes" id="UP000178646"/>
    </source>
</evidence>
<dbReference type="InterPro" id="IPR012337">
    <property type="entry name" value="RNaseH-like_sf"/>
</dbReference>
<proteinExistence type="predicted"/>
<dbReference type="Pfam" id="PF13683">
    <property type="entry name" value="rve_3"/>
    <property type="match status" value="1"/>
</dbReference>
<organism evidence="2 3">
    <name type="scientific">Candidatus Terrybacteria bacterium RIFCSPHIGHO2_02_41_19</name>
    <dbReference type="NCBI Taxonomy" id="1802364"/>
    <lineage>
        <taxon>Bacteria</taxon>
        <taxon>Candidatus Terryibacteriota</taxon>
    </lineage>
</organism>
<dbReference type="AlphaFoldDB" id="A0A1G2PNT8"/>
<feature type="domain" description="Integrase catalytic" evidence="1">
    <location>
        <begin position="96"/>
        <end position="274"/>
    </location>
</feature>
<reference evidence="2 3" key="1">
    <citation type="journal article" date="2016" name="Nat. Commun.">
        <title>Thousands of microbial genomes shed light on interconnected biogeochemical processes in an aquifer system.</title>
        <authorList>
            <person name="Anantharaman K."/>
            <person name="Brown C.T."/>
            <person name="Hug L.A."/>
            <person name="Sharon I."/>
            <person name="Castelle C.J."/>
            <person name="Probst A.J."/>
            <person name="Thomas B.C."/>
            <person name="Singh A."/>
            <person name="Wilkins M.J."/>
            <person name="Karaoz U."/>
            <person name="Brodie E.L."/>
            <person name="Williams K.H."/>
            <person name="Hubbard S.S."/>
            <person name="Banfield J.F."/>
        </authorList>
    </citation>
    <scope>NUCLEOTIDE SEQUENCE [LARGE SCALE GENOMIC DNA]</scope>
</reference>
<dbReference type="PROSITE" id="PS50994">
    <property type="entry name" value="INTEGRASE"/>
    <property type="match status" value="1"/>
</dbReference>
<dbReference type="GO" id="GO:0003676">
    <property type="term" value="F:nucleic acid binding"/>
    <property type="evidence" value="ECO:0007669"/>
    <property type="project" value="InterPro"/>
</dbReference>
<evidence type="ECO:0000259" key="1">
    <source>
        <dbReference type="PROSITE" id="PS50994"/>
    </source>
</evidence>
<dbReference type="Gene3D" id="3.30.420.10">
    <property type="entry name" value="Ribonuclease H-like superfamily/Ribonuclease H"/>
    <property type="match status" value="1"/>
</dbReference>
<dbReference type="EMBL" id="MHSU01000035">
    <property type="protein sequence ID" value="OHA49291.1"/>
    <property type="molecule type" value="Genomic_DNA"/>
</dbReference>
<accession>A0A1G2PNT8</accession>
<sequence>SALAEKFNISWLTAKKWKERMSLEDKSSRPDKIRTTLSEKEEDLILFERKKFKKTVDEIYLTLEKDIPNLYPQKVYRCVRRYGLSSLPEEFVLAERKIRKFRKYTIGYLHIDTLFSPKIAKKRYYIFTAIDRVSKVGFLWISTRKTKEMGARFLRKVLRFYPYAIHYILTDNGFEFSYKALPKGKKTKKVHPFDVVCQENKIEHRTIKFKHPWTNGMVERFNGKIKSKVFKRYLLADRQDLETKLLEYLNRYNFEVRLKQIDYMTPADYLKNKFNKSIQPIVC</sequence>
<feature type="non-terminal residue" evidence="2">
    <location>
        <position position="1"/>
    </location>
</feature>
<dbReference type="SUPFAM" id="SSF53098">
    <property type="entry name" value="Ribonuclease H-like"/>
    <property type="match status" value="1"/>
</dbReference>
<name>A0A1G2PNT8_9BACT</name>
<dbReference type="GO" id="GO:0015074">
    <property type="term" value="P:DNA integration"/>
    <property type="evidence" value="ECO:0007669"/>
    <property type="project" value="InterPro"/>
</dbReference>